<feature type="region of interest" description="Disordered" evidence="1">
    <location>
        <begin position="1"/>
        <end position="38"/>
    </location>
</feature>
<evidence type="ECO:0000313" key="2">
    <source>
        <dbReference type="EMBL" id="CAD9682158.1"/>
    </source>
</evidence>
<gene>
    <name evidence="2" type="ORF">QSP1433_LOCUS7583</name>
</gene>
<feature type="region of interest" description="Disordered" evidence="1">
    <location>
        <begin position="73"/>
        <end position="98"/>
    </location>
</feature>
<name>A0A7S2RW43_9STRA</name>
<feature type="compositionally biased region" description="Acidic residues" evidence="1">
    <location>
        <begin position="24"/>
        <end position="33"/>
    </location>
</feature>
<dbReference type="AlphaFoldDB" id="A0A7S2RW43"/>
<protein>
    <submittedName>
        <fullName evidence="2">Uncharacterized protein</fullName>
    </submittedName>
</protein>
<reference evidence="2" key="1">
    <citation type="submission" date="2021-01" db="EMBL/GenBank/DDBJ databases">
        <authorList>
            <person name="Corre E."/>
            <person name="Pelletier E."/>
            <person name="Niang G."/>
            <person name="Scheremetjew M."/>
            <person name="Finn R."/>
            <person name="Kale V."/>
            <person name="Holt S."/>
            <person name="Cochrane G."/>
            <person name="Meng A."/>
            <person name="Brown T."/>
            <person name="Cohen L."/>
        </authorList>
    </citation>
    <scope>NUCLEOTIDE SEQUENCE</scope>
    <source>
        <strain evidence="2">NY070348D</strain>
    </source>
</reference>
<accession>A0A7S2RW43</accession>
<feature type="region of interest" description="Disordered" evidence="1">
    <location>
        <begin position="197"/>
        <end position="242"/>
    </location>
</feature>
<proteinExistence type="predicted"/>
<sequence>MSDDDSEEEYFDTSDGECSYETASDSEDEEEVQVEIKKEKADQPCKNYKVDTTAGKFGQCECGWKKSDHLEKKENNASKALRGLKASGATNEKQDEPCGEFRADTTASSFGLCKCGHKQADHKEKVVNPARDALKSLKIKNSTKSIVTREKGKVCTDFKIDPAAAEFGTCLCGFKKADHEAREENAAAGMLRKLKERNQSIRAQETQLAAPLPQDEASDDQDDEESQHETEKLVGEADASFEQVAAPQPKACCIIM</sequence>
<evidence type="ECO:0000256" key="1">
    <source>
        <dbReference type="SAM" id="MobiDB-lite"/>
    </source>
</evidence>
<organism evidence="2">
    <name type="scientific">Mucochytrium quahogii</name>
    <dbReference type="NCBI Taxonomy" id="96639"/>
    <lineage>
        <taxon>Eukaryota</taxon>
        <taxon>Sar</taxon>
        <taxon>Stramenopiles</taxon>
        <taxon>Bigyra</taxon>
        <taxon>Labyrinthulomycetes</taxon>
        <taxon>Thraustochytrida</taxon>
        <taxon>Thraustochytriidae</taxon>
        <taxon>Mucochytrium</taxon>
    </lineage>
</organism>
<feature type="compositionally biased region" description="Acidic residues" evidence="1">
    <location>
        <begin position="216"/>
        <end position="226"/>
    </location>
</feature>
<dbReference type="EMBL" id="HBHK01012040">
    <property type="protein sequence ID" value="CAD9682158.1"/>
    <property type="molecule type" value="Transcribed_RNA"/>
</dbReference>
<feature type="compositionally biased region" description="Acidic residues" evidence="1">
    <location>
        <begin position="1"/>
        <end position="15"/>
    </location>
</feature>